<dbReference type="EMBL" id="FZMP01000117">
    <property type="protein sequence ID" value="SNQ60806.1"/>
    <property type="molecule type" value="Genomic_DNA"/>
</dbReference>
<evidence type="ECO:0000313" key="3">
    <source>
        <dbReference type="Proteomes" id="UP000218615"/>
    </source>
</evidence>
<dbReference type="Gene3D" id="3.30.2310.20">
    <property type="entry name" value="RelE-like"/>
    <property type="match status" value="1"/>
</dbReference>
<organism evidence="2 3">
    <name type="scientific">Candidatus Methanoperedens nitratireducens</name>
    <dbReference type="NCBI Taxonomy" id="1392998"/>
    <lineage>
        <taxon>Archaea</taxon>
        <taxon>Methanobacteriati</taxon>
        <taxon>Methanobacteriota</taxon>
        <taxon>Stenosarchaea group</taxon>
        <taxon>Methanomicrobia</taxon>
        <taxon>Methanosarcinales</taxon>
        <taxon>ANME-2 cluster</taxon>
        <taxon>Candidatus Methanoperedentaceae</taxon>
        <taxon>Candidatus Methanoperedens</taxon>
    </lineage>
</organism>
<evidence type="ECO:0000256" key="1">
    <source>
        <dbReference type="ARBA" id="ARBA00022649"/>
    </source>
</evidence>
<name>A0A284VNF1_9EURY</name>
<protein>
    <recommendedName>
        <fullName evidence="4">Addiction module toxin, RelE/StbE family</fullName>
    </recommendedName>
</protein>
<keyword evidence="1" id="KW-1277">Toxin-antitoxin system</keyword>
<gene>
    <name evidence="2" type="ORF">MNV_2030008</name>
</gene>
<dbReference type="RefSeq" id="WP_096205303.1">
    <property type="nucleotide sequence ID" value="NZ_FZMP01000117.1"/>
</dbReference>
<dbReference type="SUPFAM" id="SSF143011">
    <property type="entry name" value="RelE-like"/>
    <property type="match status" value="1"/>
</dbReference>
<accession>A0A284VNF1</accession>
<evidence type="ECO:0008006" key="4">
    <source>
        <dbReference type="Google" id="ProtNLM"/>
    </source>
</evidence>
<dbReference type="AlphaFoldDB" id="A0A284VNF1"/>
<reference evidence="3" key="1">
    <citation type="submission" date="2017-06" db="EMBL/GenBank/DDBJ databases">
        <authorList>
            <person name="Cremers G."/>
        </authorList>
    </citation>
    <scope>NUCLEOTIDE SEQUENCE [LARGE SCALE GENOMIC DNA]</scope>
</reference>
<dbReference type="InterPro" id="IPR007712">
    <property type="entry name" value="RelE/ParE_toxin"/>
</dbReference>
<dbReference type="InterPro" id="IPR035093">
    <property type="entry name" value="RelE/ParE_toxin_dom_sf"/>
</dbReference>
<keyword evidence="3" id="KW-1185">Reference proteome</keyword>
<dbReference type="OrthoDB" id="131336at2157"/>
<evidence type="ECO:0000313" key="2">
    <source>
        <dbReference type="EMBL" id="SNQ60806.1"/>
    </source>
</evidence>
<sequence length="87" mass="10595">MYSLEVRESVDRIFSRLAKKNPKQMRIIDKKIRQVRENPLHFKPLNAPMQHLSRVHIDKSFVLIYSMDEQNKVVIIEDYEHHDKIYF</sequence>
<dbReference type="Pfam" id="PF05016">
    <property type="entry name" value="ParE_toxin"/>
    <property type="match status" value="1"/>
</dbReference>
<proteinExistence type="predicted"/>
<dbReference type="Proteomes" id="UP000218615">
    <property type="component" value="Unassembled WGS sequence"/>
</dbReference>